<dbReference type="SMART" id="SM00287">
    <property type="entry name" value="SH3b"/>
    <property type="match status" value="1"/>
</dbReference>
<dbReference type="NCBIfam" id="TIGR04211">
    <property type="entry name" value="SH3_and_anchor"/>
    <property type="match status" value="1"/>
</dbReference>
<dbReference type="Gene3D" id="2.30.30.40">
    <property type="entry name" value="SH3 Domains"/>
    <property type="match status" value="1"/>
</dbReference>
<organism evidence="10 11">
    <name type="scientific">Aliiglaciecola lipolytica E3</name>
    <dbReference type="NCBI Taxonomy" id="1127673"/>
    <lineage>
        <taxon>Bacteria</taxon>
        <taxon>Pseudomonadati</taxon>
        <taxon>Pseudomonadota</taxon>
        <taxon>Gammaproteobacteria</taxon>
        <taxon>Alteromonadales</taxon>
        <taxon>Alteromonadaceae</taxon>
        <taxon>Aliiglaciecola</taxon>
    </lineage>
</organism>
<feature type="transmembrane region" description="Helical" evidence="7">
    <location>
        <begin position="169"/>
        <end position="191"/>
    </location>
</feature>
<keyword evidence="5 7" id="KW-0472">Membrane</keyword>
<dbReference type="InterPro" id="IPR003646">
    <property type="entry name" value="SH3-like_bac-type"/>
</dbReference>
<evidence type="ECO:0000256" key="2">
    <source>
        <dbReference type="ARBA" id="ARBA00022692"/>
    </source>
</evidence>
<dbReference type="InterPro" id="IPR016476">
    <property type="entry name" value="SH3_dom_pro"/>
</dbReference>
<protein>
    <submittedName>
        <fullName evidence="10">SH3 domain protein</fullName>
    </submittedName>
</protein>
<gene>
    <name evidence="10" type="primary">ygiM</name>
    <name evidence="10" type="ORF">GLIP_4183</name>
</gene>
<dbReference type="STRING" id="1127673.GLIP_4183"/>
<evidence type="ECO:0000256" key="3">
    <source>
        <dbReference type="ARBA" id="ARBA00022729"/>
    </source>
</evidence>
<name>K6X871_9ALTE</name>
<keyword evidence="3 8" id="KW-0732">Signal</keyword>
<dbReference type="Proteomes" id="UP000006334">
    <property type="component" value="Unassembled WGS sequence"/>
</dbReference>
<dbReference type="AlphaFoldDB" id="K6X871"/>
<evidence type="ECO:0000313" key="10">
    <source>
        <dbReference type="EMBL" id="GAC16794.1"/>
    </source>
</evidence>
<dbReference type="PROSITE" id="PS51781">
    <property type="entry name" value="SH3B"/>
    <property type="match status" value="1"/>
</dbReference>
<keyword evidence="6" id="KW-0175">Coiled coil</keyword>
<evidence type="ECO:0000256" key="6">
    <source>
        <dbReference type="SAM" id="Coils"/>
    </source>
</evidence>
<evidence type="ECO:0000259" key="9">
    <source>
        <dbReference type="PROSITE" id="PS51781"/>
    </source>
</evidence>
<evidence type="ECO:0000256" key="4">
    <source>
        <dbReference type="ARBA" id="ARBA00022989"/>
    </source>
</evidence>
<feature type="coiled-coil region" evidence="6">
    <location>
        <begin position="102"/>
        <end position="164"/>
    </location>
</feature>
<dbReference type="OrthoDB" id="9790951at2"/>
<dbReference type="GO" id="GO:0016020">
    <property type="term" value="C:membrane"/>
    <property type="evidence" value="ECO:0007669"/>
    <property type="project" value="UniProtKB-SubCell"/>
</dbReference>
<feature type="signal peptide" evidence="8">
    <location>
        <begin position="1"/>
        <end position="21"/>
    </location>
</feature>
<feature type="domain" description="SH3b" evidence="9">
    <location>
        <begin position="30"/>
        <end position="96"/>
    </location>
</feature>
<proteinExistence type="predicted"/>
<dbReference type="eggNOG" id="COG4991">
    <property type="taxonomic scope" value="Bacteria"/>
</dbReference>
<keyword evidence="4 7" id="KW-1133">Transmembrane helix</keyword>
<comment type="subcellular location">
    <subcellularLocation>
        <location evidence="1">Membrane</location>
        <topology evidence="1">Single-pass membrane protein</topology>
    </subcellularLocation>
</comment>
<evidence type="ECO:0000313" key="11">
    <source>
        <dbReference type="Proteomes" id="UP000006334"/>
    </source>
</evidence>
<comment type="caution">
    <text evidence="10">The sequence shown here is derived from an EMBL/GenBank/DDBJ whole genome shotgun (WGS) entry which is preliminary data.</text>
</comment>
<evidence type="ECO:0000256" key="5">
    <source>
        <dbReference type="ARBA" id="ARBA00023136"/>
    </source>
</evidence>
<keyword evidence="11" id="KW-1185">Reference proteome</keyword>
<dbReference type="RefSeq" id="WP_008846596.1">
    <property type="nucleotide sequence ID" value="NZ_BAEN01000076.1"/>
</dbReference>
<keyword evidence="2 7" id="KW-0812">Transmembrane</keyword>
<feature type="chain" id="PRO_5003899063" evidence="8">
    <location>
        <begin position="22"/>
        <end position="201"/>
    </location>
</feature>
<evidence type="ECO:0000256" key="1">
    <source>
        <dbReference type="ARBA" id="ARBA00004167"/>
    </source>
</evidence>
<dbReference type="PIRSF" id="PIRSF006158">
    <property type="entry name" value="UCP006158_SH3"/>
    <property type="match status" value="1"/>
</dbReference>
<evidence type="ECO:0000256" key="8">
    <source>
        <dbReference type="SAM" id="SignalP"/>
    </source>
</evidence>
<evidence type="ECO:0000256" key="7">
    <source>
        <dbReference type="SAM" id="Phobius"/>
    </source>
</evidence>
<sequence length="201" mass="22856">MAKLSTLFLFFLTLAFSNVYAQQEPNDGSGDIRYITDDLSAFMHAGPGRNYRILGSVNAGTRISVLQVNEEKGFIELIDDQQRTGWVESQYISSQQSIRELLPELQQKVQQSSAQLAELTQSNDLLNQQLSDLTNRNAVLAEELENQRTEKQSLQRELDMLDQSAQMKWFTRGGIIALVSILLGVIIAYLPKKRKRSDQWM</sequence>
<reference evidence="10 11" key="1">
    <citation type="journal article" date="2017" name="Antonie Van Leeuwenhoek">
        <title>Rhizobium rhizosphaerae sp. nov., a novel species isolated from rice rhizosphere.</title>
        <authorList>
            <person name="Zhao J.J."/>
            <person name="Zhang J."/>
            <person name="Zhang R.J."/>
            <person name="Zhang C.W."/>
            <person name="Yin H.Q."/>
            <person name="Zhang X.X."/>
        </authorList>
    </citation>
    <scope>NUCLEOTIDE SEQUENCE [LARGE SCALE GENOMIC DNA]</scope>
    <source>
        <strain evidence="10 11">E3</strain>
    </source>
</reference>
<dbReference type="Pfam" id="PF08239">
    <property type="entry name" value="SH3_3"/>
    <property type="match status" value="1"/>
</dbReference>
<dbReference type="EMBL" id="BAEN01000076">
    <property type="protein sequence ID" value="GAC16794.1"/>
    <property type="molecule type" value="Genomic_DNA"/>
</dbReference>
<accession>K6X871</accession>